<organism evidence="3 4">
    <name type="scientific">Streptococcus raffinosi</name>
    <dbReference type="NCBI Taxonomy" id="3053355"/>
    <lineage>
        <taxon>Bacteria</taxon>
        <taxon>Bacillati</taxon>
        <taxon>Bacillota</taxon>
        <taxon>Bacilli</taxon>
        <taxon>Lactobacillales</taxon>
        <taxon>Streptococcaceae</taxon>
        <taxon>Streptococcus</taxon>
    </lineage>
</organism>
<evidence type="ECO:0008006" key="5">
    <source>
        <dbReference type="Google" id="ProtNLM"/>
    </source>
</evidence>
<dbReference type="InterPro" id="IPR016978">
    <property type="entry name" value="Competence-induced_Ccs4"/>
</dbReference>
<gene>
    <name evidence="3" type="ORF">QRD39_07135</name>
</gene>
<feature type="transmembrane region" description="Helical" evidence="2">
    <location>
        <begin position="110"/>
        <end position="129"/>
    </location>
</feature>
<feature type="compositionally biased region" description="Polar residues" evidence="1">
    <location>
        <begin position="1"/>
        <end position="15"/>
    </location>
</feature>
<keyword evidence="2" id="KW-0812">Transmembrane</keyword>
<feature type="transmembrane region" description="Helical" evidence="2">
    <location>
        <begin position="68"/>
        <end position="89"/>
    </location>
</feature>
<feature type="transmembrane region" description="Helical" evidence="2">
    <location>
        <begin position="365"/>
        <end position="383"/>
    </location>
</feature>
<feature type="region of interest" description="Disordered" evidence="1">
    <location>
        <begin position="1"/>
        <end position="31"/>
    </location>
</feature>
<feature type="transmembrane region" description="Helical" evidence="2">
    <location>
        <begin position="341"/>
        <end position="359"/>
    </location>
</feature>
<accession>A0ABT7LTB2</accession>
<protein>
    <recommendedName>
        <fullName evidence="5">Competence-induced protein Ccs4</fullName>
    </recommendedName>
</protein>
<dbReference type="EMBL" id="JASUZV010000009">
    <property type="protein sequence ID" value="MDL5043881.1"/>
    <property type="molecule type" value="Genomic_DNA"/>
</dbReference>
<evidence type="ECO:0000313" key="3">
    <source>
        <dbReference type="EMBL" id="MDL5043881.1"/>
    </source>
</evidence>
<sequence>MSQYSEDNTLQSGSYQGYHRSHHQSHANDEKQDEKIEVAIQGHTNESSSSLKDKAPITAIPWKHKSHILILSLILSIFSISVPCFTDFANSMQSQNLYIAKMFANGSLPYSDFFTTGGFFYYFLVSLAFRLGSTLWLIPIQFLTYYLSGSFLYKTVMHMTSKKEIATFISFIFFVINGTLGFGGLYPIQFAMPFVLGAIFFLTRYFAGHSRDEAFILYGLAGTAGSFFEARTLIFWILSLVTIFVYNLVNKHFFRGFYQVLCIIFGNILVLYLCLYFILNLQITSDYINQVLIYSFTHLAVENNDYLLTLVYQIFAVLGSGLLIGAVTTGNHLLGEAKDKSIKWVLLISFVFTVVYSLFSRSFGLYSILNIVPYGLVLTALSLDDATKKRAERTSHRRRNVSQIHALKVFGIFLSRNYFLPILVFAFAFAMPIIMFLFNLENNAERSTVANYIVKKTKKDETIYVYDSTAKIYLDSGRKSASQFVLPELNTAKSSHKKAISDTLIQDSAQYIVVQENTRLPSDVKSTLSKNYKKVSMKGIERYTLYVLK</sequence>
<reference evidence="3 4" key="1">
    <citation type="submission" date="2023-06" db="EMBL/GenBank/DDBJ databases">
        <title>A potential novel species of Streptococcus isolated from human milk sample.</title>
        <authorList>
            <person name="Nguyen H.V."/>
            <person name="Trinh A.T.V."/>
            <person name="Hoang A.T.L."/>
            <person name="Bui L.N.H."/>
            <person name="Tran Q.T.L."/>
            <person name="Trinh T."/>
        </authorList>
    </citation>
    <scope>NUCLEOTIDE SEQUENCE [LARGE SCALE GENOMIC DNA]</scope>
    <source>
        <strain evidence="3 4">VTCC 12812</strain>
    </source>
</reference>
<dbReference type="Proteomes" id="UP001529255">
    <property type="component" value="Unassembled WGS sequence"/>
</dbReference>
<feature type="transmembrane region" description="Helical" evidence="2">
    <location>
        <begin position="418"/>
        <end position="438"/>
    </location>
</feature>
<feature type="transmembrane region" description="Helical" evidence="2">
    <location>
        <begin position="306"/>
        <end position="329"/>
    </location>
</feature>
<evidence type="ECO:0000313" key="4">
    <source>
        <dbReference type="Proteomes" id="UP001529255"/>
    </source>
</evidence>
<feature type="transmembrane region" description="Helical" evidence="2">
    <location>
        <begin position="256"/>
        <end position="279"/>
    </location>
</feature>
<evidence type="ECO:0000256" key="2">
    <source>
        <dbReference type="SAM" id="Phobius"/>
    </source>
</evidence>
<dbReference type="RefSeq" id="WP_285956102.1">
    <property type="nucleotide sequence ID" value="NZ_JASUZV010000009.1"/>
</dbReference>
<keyword evidence="2" id="KW-1133">Transmembrane helix</keyword>
<feature type="transmembrane region" description="Helical" evidence="2">
    <location>
        <begin position="165"/>
        <end position="186"/>
    </location>
</feature>
<dbReference type="PIRSF" id="PIRSF031639">
    <property type="entry name" value="Ccs4"/>
    <property type="match status" value="1"/>
</dbReference>
<feature type="transmembrane region" description="Helical" evidence="2">
    <location>
        <begin position="135"/>
        <end position="153"/>
    </location>
</feature>
<keyword evidence="4" id="KW-1185">Reference proteome</keyword>
<keyword evidence="2" id="KW-0472">Membrane</keyword>
<proteinExistence type="predicted"/>
<evidence type="ECO:0000256" key="1">
    <source>
        <dbReference type="SAM" id="MobiDB-lite"/>
    </source>
</evidence>
<comment type="caution">
    <text evidence="3">The sequence shown here is derived from an EMBL/GenBank/DDBJ whole genome shotgun (WGS) entry which is preliminary data.</text>
</comment>
<name>A0ABT7LTB2_9STRE</name>